<evidence type="ECO:0008006" key="4">
    <source>
        <dbReference type="Google" id="ProtNLM"/>
    </source>
</evidence>
<reference evidence="3" key="3">
    <citation type="journal article" date="2018" name="Mol. Plant Microbe Interact.">
        <title>Genome sequence resources for the wheat stripe rust pathogen (Puccinia striiformis f. sp. tritici) and the barley stripe rust pathogen (Puccinia striiformis f. sp. hordei).</title>
        <authorList>
            <person name="Xia C."/>
            <person name="Wang M."/>
            <person name="Yin C."/>
            <person name="Cornejo O.E."/>
            <person name="Hulbert S.H."/>
            <person name="Chen X."/>
        </authorList>
    </citation>
    <scope>NUCLEOTIDE SEQUENCE [LARGE SCALE GENOMIC DNA]</scope>
    <source>
        <strain evidence="3">93TX-2</strain>
    </source>
</reference>
<dbReference type="OrthoDB" id="2516556at2759"/>
<reference evidence="2 3" key="1">
    <citation type="submission" date="2017-12" db="EMBL/GenBank/DDBJ databases">
        <title>Gene loss provides genomic basis for host adaptation in cereal stripe rust fungi.</title>
        <authorList>
            <person name="Xia C."/>
        </authorList>
    </citation>
    <scope>NUCLEOTIDE SEQUENCE [LARGE SCALE GENOMIC DNA]</scope>
    <source>
        <strain evidence="2 3">93TX-2</strain>
    </source>
</reference>
<name>A0A2S4UXR1_9BASI</name>
<proteinExistence type="predicted"/>
<evidence type="ECO:0000313" key="3">
    <source>
        <dbReference type="Proteomes" id="UP000238274"/>
    </source>
</evidence>
<keyword evidence="3" id="KW-1185">Reference proteome</keyword>
<accession>A0A2S4UXR1</accession>
<gene>
    <name evidence="2" type="ORF">PSHT_12292</name>
</gene>
<evidence type="ECO:0000256" key="1">
    <source>
        <dbReference type="SAM" id="SignalP"/>
    </source>
</evidence>
<dbReference type="VEuPathDB" id="FungiDB:PSTT_07233"/>
<feature type="chain" id="PRO_5015515369" description="Secreted protein" evidence="1">
    <location>
        <begin position="20"/>
        <end position="131"/>
    </location>
</feature>
<organism evidence="2 3">
    <name type="scientific">Puccinia striiformis</name>
    <dbReference type="NCBI Taxonomy" id="27350"/>
    <lineage>
        <taxon>Eukaryota</taxon>
        <taxon>Fungi</taxon>
        <taxon>Dikarya</taxon>
        <taxon>Basidiomycota</taxon>
        <taxon>Pucciniomycotina</taxon>
        <taxon>Pucciniomycetes</taxon>
        <taxon>Pucciniales</taxon>
        <taxon>Pucciniaceae</taxon>
        <taxon>Puccinia</taxon>
    </lineage>
</organism>
<keyword evidence="1" id="KW-0732">Signal</keyword>
<dbReference type="Proteomes" id="UP000238274">
    <property type="component" value="Unassembled WGS sequence"/>
</dbReference>
<comment type="caution">
    <text evidence="2">The sequence shown here is derived from an EMBL/GenBank/DDBJ whole genome shotgun (WGS) entry which is preliminary data.</text>
</comment>
<dbReference type="EMBL" id="PKSM01000221">
    <property type="protein sequence ID" value="POW02036.1"/>
    <property type="molecule type" value="Genomic_DNA"/>
</dbReference>
<dbReference type="AlphaFoldDB" id="A0A2S4UXR1"/>
<protein>
    <recommendedName>
        <fullName evidence="4">Secreted protein</fullName>
    </recommendedName>
</protein>
<evidence type="ECO:0000313" key="2">
    <source>
        <dbReference type="EMBL" id="POW02036.1"/>
    </source>
</evidence>
<feature type="signal peptide" evidence="1">
    <location>
        <begin position="1"/>
        <end position="19"/>
    </location>
</feature>
<dbReference type="VEuPathDB" id="FungiDB:PSHT_12292"/>
<sequence>MLFYVYLISLIATIGVIQAQTLPSATTCAKGSPISIKRNDCKEGTVTERFHLTYSSGHLANLLLSAASFSGARMLPFLWHLQGNVSKFCGDALTALNSGMDKCTGAPANVTIGITQPISVLLDNGVGNQQC</sequence>
<reference evidence="3" key="2">
    <citation type="journal article" date="2018" name="BMC Genomics">
        <title>Genomic insights into host adaptation between the wheat stripe rust pathogen (Puccinia striiformis f. sp. tritici) and the barley stripe rust pathogen (Puccinia striiformis f. sp. hordei).</title>
        <authorList>
            <person name="Xia C."/>
            <person name="Wang M."/>
            <person name="Yin C."/>
            <person name="Cornejo O.E."/>
            <person name="Hulbert S.H."/>
            <person name="Chen X."/>
        </authorList>
    </citation>
    <scope>NUCLEOTIDE SEQUENCE [LARGE SCALE GENOMIC DNA]</scope>
    <source>
        <strain evidence="3">93TX-2</strain>
    </source>
</reference>